<evidence type="ECO:0000313" key="14">
    <source>
        <dbReference type="EMBL" id="KNC87815.1"/>
    </source>
</evidence>
<dbReference type="EC" id="4.2.2.2" evidence="5"/>
<dbReference type="PANTHER" id="PTHR33407">
    <property type="entry name" value="PECTATE LYASE F-RELATED"/>
    <property type="match status" value="1"/>
</dbReference>
<evidence type="ECO:0000256" key="13">
    <source>
        <dbReference type="SAM" id="Phobius"/>
    </source>
</evidence>
<dbReference type="eggNOG" id="ENOG502S11F">
    <property type="taxonomic scope" value="Eukaryota"/>
</dbReference>
<comment type="function">
    <text evidence="10">Pectinolytic enzyme consist of four classes of enzymes: pectin lyase, polygalacturonase, pectin methylesterase and rhamnogalacturonase. Among pectinolytic enzymes, pectin lyase is the most important in depolymerization of pectin, since it cleaves internal glycosidic bonds of highly methylated pectins. Favors pectate, the anion, over pectin, the methyl ester.</text>
</comment>
<dbReference type="Gene3D" id="2.160.20.10">
    <property type="entry name" value="Single-stranded right-handed beta-helix, Pectin lyase-like"/>
    <property type="match status" value="1"/>
</dbReference>
<dbReference type="GO" id="GO:0030570">
    <property type="term" value="F:pectate lyase activity"/>
    <property type="evidence" value="ECO:0007669"/>
    <property type="project" value="UniProtKB-EC"/>
</dbReference>
<keyword evidence="13" id="KW-0472">Membrane</keyword>
<comment type="catalytic activity">
    <reaction evidence="1">
        <text>Eliminative cleavage of (1-&gt;4)-alpha-D-galacturonan to give oligosaccharides with 4-deoxy-alpha-D-galact-4-enuronosyl groups at their non-reducing ends.</text>
        <dbReference type="EC" id="4.2.2.2"/>
    </reaction>
</comment>
<proteinExistence type="inferred from homology"/>
<feature type="compositionally biased region" description="Low complexity" evidence="12">
    <location>
        <begin position="74"/>
        <end position="86"/>
    </location>
</feature>
<dbReference type="InterPro" id="IPR004898">
    <property type="entry name" value="Pectate_lyase_PlyH/PlyE-like"/>
</dbReference>
<keyword evidence="9" id="KW-0456">Lyase</keyword>
<dbReference type="Pfam" id="PF03211">
    <property type="entry name" value="Pectate_lyase"/>
    <property type="match status" value="1"/>
</dbReference>
<dbReference type="AlphaFoldDB" id="A0A0L0GFG1"/>
<feature type="compositionally biased region" description="Gly residues" evidence="12">
    <location>
        <begin position="64"/>
        <end position="73"/>
    </location>
</feature>
<dbReference type="GO" id="GO:0005576">
    <property type="term" value="C:extracellular region"/>
    <property type="evidence" value="ECO:0007669"/>
    <property type="project" value="UniProtKB-SubCell"/>
</dbReference>
<reference evidence="14 15" key="1">
    <citation type="submission" date="2011-02" db="EMBL/GenBank/DDBJ databases">
        <title>The Genome Sequence of Sphaeroforma arctica JP610.</title>
        <authorList>
            <consortium name="The Broad Institute Genome Sequencing Platform"/>
            <person name="Russ C."/>
            <person name="Cuomo C."/>
            <person name="Young S.K."/>
            <person name="Zeng Q."/>
            <person name="Gargeya S."/>
            <person name="Alvarado L."/>
            <person name="Berlin A."/>
            <person name="Chapman S.B."/>
            <person name="Chen Z."/>
            <person name="Freedman E."/>
            <person name="Gellesch M."/>
            <person name="Goldberg J."/>
            <person name="Griggs A."/>
            <person name="Gujja S."/>
            <person name="Heilman E."/>
            <person name="Heiman D."/>
            <person name="Howarth C."/>
            <person name="Mehta T."/>
            <person name="Neiman D."/>
            <person name="Pearson M."/>
            <person name="Roberts A."/>
            <person name="Saif S."/>
            <person name="Shea T."/>
            <person name="Shenoy N."/>
            <person name="Sisk P."/>
            <person name="Stolte C."/>
            <person name="Sykes S."/>
            <person name="White J."/>
            <person name="Yandava C."/>
            <person name="Burger G."/>
            <person name="Gray M.W."/>
            <person name="Holland P.W.H."/>
            <person name="King N."/>
            <person name="Lang F.B.F."/>
            <person name="Roger A.J."/>
            <person name="Ruiz-Trillo I."/>
            <person name="Haas B."/>
            <person name="Nusbaum C."/>
            <person name="Birren B."/>
        </authorList>
    </citation>
    <scope>NUCLEOTIDE SEQUENCE [LARGE SCALE GENOMIC DNA]</scope>
    <source>
        <strain evidence="14 15">JP610</strain>
    </source>
</reference>
<gene>
    <name evidence="14" type="ORF">SARC_00072</name>
</gene>
<dbReference type="OrthoDB" id="441042at2759"/>
<evidence type="ECO:0000256" key="8">
    <source>
        <dbReference type="ARBA" id="ARBA00022837"/>
    </source>
</evidence>
<comment type="cofactor">
    <cofactor evidence="2">
        <name>Ca(2+)</name>
        <dbReference type="ChEBI" id="CHEBI:29108"/>
    </cofactor>
</comment>
<evidence type="ECO:0000256" key="2">
    <source>
        <dbReference type="ARBA" id="ARBA00001913"/>
    </source>
</evidence>
<feature type="region of interest" description="Disordered" evidence="12">
    <location>
        <begin position="64"/>
        <end position="98"/>
    </location>
</feature>
<evidence type="ECO:0000256" key="4">
    <source>
        <dbReference type="ARBA" id="ARBA00006463"/>
    </source>
</evidence>
<organism evidence="14 15">
    <name type="scientific">Sphaeroforma arctica JP610</name>
    <dbReference type="NCBI Taxonomy" id="667725"/>
    <lineage>
        <taxon>Eukaryota</taxon>
        <taxon>Ichthyosporea</taxon>
        <taxon>Ichthyophonida</taxon>
        <taxon>Sphaeroforma</taxon>
    </lineage>
</organism>
<feature type="transmembrane region" description="Helical" evidence="13">
    <location>
        <begin position="6"/>
        <end position="25"/>
    </location>
</feature>
<accession>A0A0L0GFG1</accession>
<keyword evidence="13" id="KW-0812">Transmembrane</keyword>
<dbReference type="SUPFAM" id="SSF51126">
    <property type="entry name" value="Pectin lyase-like"/>
    <property type="match status" value="1"/>
</dbReference>
<name>A0A0L0GFG1_9EUKA</name>
<evidence type="ECO:0000256" key="9">
    <source>
        <dbReference type="ARBA" id="ARBA00023239"/>
    </source>
</evidence>
<keyword evidence="8" id="KW-0106">Calcium</keyword>
<keyword evidence="13" id="KW-1133">Transmembrane helix</keyword>
<dbReference type="GeneID" id="25900576"/>
<comment type="similarity">
    <text evidence="4">Belongs to the polysaccharide lyase 3 family.</text>
</comment>
<dbReference type="RefSeq" id="XP_014161717.1">
    <property type="nucleotide sequence ID" value="XM_014306242.1"/>
</dbReference>
<comment type="subcellular location">
    <subcellularLocation>
        <location evidence="3">Secreted</location>
    </subcellularLocation>
</comment>
<dbReference type="PANTHER" id="PTHR33407:SF9">
    <property type="entry name" value="PECTATE LYASE F-RELATED"/>
    <property type="match status" value="1"/>
</dbReference>
<evidence type="ECO:0000256" key="3">
    <source>
        <dbReference type="ARBA" id="ARBA00004613"/>
    </source>
</evidence>
<keyword evidence="15" id="KW-1185">Reference proteome</keyword>
<evidence type="ECO:0000256" key="10">
    <source>
        <dbReference type="ARBA" id="ARBA00025679"/>
    </source>
</evidence>
<dbReference type="Proteomes" id="UP000054560">
    <property type="component" value="Unassembled WGS sequence"/>
</dbReference>
<keyword evidence="7" id="KW-0732">Signal</keyword>
<dbReference type="InterPro" id="IPR012334">
    <property type="entry name" value="Pectin_lyas_fold"/>
</dbReference>
<protein>
    <recommendedName>
        <fullName evidence="11">Probable pectate lyase F</fullName>
        <ecNumber evidence="5">4.2.2.2</ecNumber>
    </recommendedName>
</protein>
<evidence type="ECO:0000256" key="5">
    <source>
        <dbReference type="ARBA" id="ARBA00012272"/>
    </source>
</evidence>
<evidence type="ECO:0000256" key="12">
    <source>
        <dbReference type="SAM" id="MobiDB-lite"/>
    </source>
</evidence>
<dbReference type="EMBL" id="KQ241598">
    <property type="protein sequence ID" value="KNC87815.1"/>
    <property type="molecule type" value="Genomic_DNA"/>
</dbReference>
<sequence>MVIVIVVLTIFILVAGGIVVGVILYNRKPADDGDTAAGGAVAPAANASVVGGTAVSASVVGGAGSGGDTGSGSSGDDSGTGADSSDTGGGGSGSTQHIGVSPSVKLCTSSGTVNISDTIVVESGQTYDGKCQTIVPASSMGDGSQTEDQKPYFKLYPGGTIKNVILSSNGLDGIWFVSDTASKDDVWTLENVTWLDIGEDACSFRENAKDGTLNLIGCSMTKANDKSIQAGNSFGGTINLVDTRMFDNYQTFRVGVEPQTYKATNCELKGTNLIYGGAYQGPCNGVATFEFTNCKLGGGIHKLCDPATQVKYTNCEGP</sequence>
<evidence type="ECO:0000256" key="11">
    <source>
        <dbReference type="ARBA" id="ARBA00039895"/>
    </source>
</evidence>
<evidence type="ECO:0000313" key="15">
    <source>
        <dbReference type="Proteomes" id="UP000054560"/>
    </source>
</evidence>
<evidence type="ECO:0000256" key="6">
    <source>
        <dbReference type="ARBA" id="ARBA00022525"/>
    </source>
</evidence>
<keyword evidence="6" id="KW-0964">Secreted</keyword>
<evidence type="ECO:0000256" key="7">
    <source>
        <dbReference type="ARBA" id="ARBA00022729"/>
    </source>
</evidence>
<evidence type="ECO:0000256" key="1">
    <source>
        <dbReference type="ARBA" id="ARBA00000695"/>
    </source>
</evidence>
<dbReference type="InterPro" id="IPR011050">
    <property type="entry name" value="Pectin_lyase_fold/virulence"/>
</dbReference>